<name>A0A0F9JUQ3_9ZZZZ</name>
<comment type="caution">
    <text evidence="1">The sequence shown here is derived from an EMBL/GenBank/DDBJ whole genome shotgun (WGS) entry which is preliminary data.</text>
</comment>
<reference evidence="1" key="1">
    <citation type="journal article" date="2015" name="Nature">
        <title>Complex archaea that bridge the gap between prokaryotes and eukaryotes.</title>
        <authorList>
            <person name="Spang A."/>
            <person name="Saw J.H."/>
            <person name="Jorgensen S.L."/>
            <person name="Zaremba-Niedzwiedzka K."/>
            <person name="Martijn J."/>
            <person name="Lind A.E."/>
            <person name="van Eijk R."/>
            <person name="Schleper C."/>
            <person name="Guy L."/>
            <person name="Ettema T.J."/>
        </authorList>
    </citation>
    <scope>NUCLEOTIDE SEQUENCE</scope>
</reference>
<protein>
    <submittedName>
        <fullName evidence="1">Uncharacterized protein</fullName>
    </submittedName>
</protein>
<organism evidence="1">
    <name type="scientific">marine sediment metagenome</name>
    <dbReference type="NCBI Taxonomy" id="412755"/>
    <lineage>
        <taxon>unclassified sequences</taxon>
        <taxon>metagenomes</taxon>
        <taxon>ecological metagenomes</taxon>
    </lineage>
</organism>
<proteinExistence type="predicted"/>
<dbReference type="EMBL" id="LAZR01009305">
    <property type="protein sequence ID" value="KKM73428.1"/>
    <property type="molecule type" value="Genomic_DNA"/>
</dbReference>
<dbReference type="AlphaFoldDB" id="A0A0F9JUQ3"/>
<sequence length="232" mass="25162">MAIIKFGPTVVGARGLIAGTIFSANRAGPYARGWSRGSNPQSALQQAQRGGLTAIAGEWRDLTQAQRDDWDDYADDPPQELTNSLGETYFISGFHWFIRINLHLIQGGDAQRVDAPTLARPAAPVIAQLKCRITASAFDTFVNMDAASPQLTDLHVVKSRLFFGLGVQVNAHNFTFMTTEDLTGARSILFQEELEASFGTVVLSQKLFATVAIQDAHGQRGPIDTANVESVV</sequence>
<evidence type="ECO:0000313" key="1">
    <source>
        <dbReference type="EMBL" id="KKM73428.1"/>
    </source>
</evidence>
<accession>A0A0F9JUQ3</accession>
<gene>
    <name evidence="1" type="ORF">LCGC14_1410650</name>
</gene>